<dbReference type="RefSeq" id="WP_028500070.1">
    <property type="nucleotide sequence ID" value="NZ_CALFSO010000105.1"/>
</dbReference>
<dbReference type="InterPro" id="IPR031107">
    <property type="entry name" value="Small_HSP"/>
</dbReference>
<dbReference type="Proteomes" id="UP000244173">
    <property type="component" value="Chromosome"/>
</dbReference>
<dbReference type="KEGG" id="maer:DAI18_11835"/>
<dbReference type="STRING" id="1122240.GCA_000620105_03171"/>
<reference evidence="4 5" key="1">
    <citation type="submission" date="2018-04" db="EMBL/GenBank/DDBJ databases">
        <title>Denitrifier Microvirgula.</title>
        <authorList>
            <person name="Anderson E."/>
            <person name="Jang J."/>
            <person name="Ishii S."/>
        </authorList>
    </citation>
    <scope>NUCLEOTIDE SEQUENCE [LARGE SCALE GENOMIC DNA]</scope>
    <source>
        <strain evidence="4 5">BE2.4</strain>
    </source>
</reference>
<dbReference type="Gene3D" id="2.60.40.790">
    <property type="match status" value="1"/>
</dbReference>
<dbReference type="CDD" id="cd06464">
    <property type="entry name" value="ACD_sHsps-like"/>
    <property type="match status" value="1"/>
</dbReference>
<proteinExistence type="inferred from homology"/>
<dbReference type="SUPFAM" id="SSF49764">
    <property type="entry name" value="HSP20-like chaperones"/>
    <property type="match status" value="1"/>
</dbReference>
<dbReference type="Pfam" id="PF00011">
    <property type="entry name" value="HSP20"/>
    <property type="match status" value="1"/>
</dbReference>
<dbReference type="AlphaFoldDB" id="A0A2S0PB83"/>
<accession>A0A2S0PB83</accession>
<evidence type="ECO:0000313" key="5">
    <source>
        <dbReference type="Proteomes" id="UP000244173"/>
    </source>
</evidence>
<dbReference type="PANTHER" id="PTHR11527">
    <property type="entry name" value="HEAT-SHOCK PROTEIN 20 FAMILY MEMBER"/>
    <property type="match status" value="1"/>
</dbReference>
<evidence type="ECO:0000256" key="1">
    <source>
        <dbReference type="PROSITE-ProRule" id="PRU00285"/>
    </source>
</evidence>
<feature type="domain" description="SHSP" evidence="3">
    <location>
        <begin position="37"/>
        <end position="149"/>
    </location>
</feature>
<organism evidence="4 5">
    <name type="scientific">Microvirgula aerodenitrificans</name>
    <dbReference type="NCBI Taxonomy" id="57480"/>
    <lineage>
        <taxon>Bacteria</taxon>
        <taxon>Pseudomonadati</taxon>
        <taxon>Pseudomonadota</taxon>
        <taxon>Betaproteobacteria</taxon>
        <taxon>Neisseriales</taxon>
        <taxon>Aquaspirillaceae</taxon>
        <taxon>Microvirgula</taxon>
    </lineage>
</organism>
<dbReference type="PROSITE" id="PS01031">
    <property type="entry name" value="SHSP"/>
    <property type="match status" value="1"/>
</dbReference>
<dbReference type="InterPro" id="IPR008978">
    <property type="entry name" value="HSP20-like_chaperone"/>
</dbReference>
<comment type="similarity">
    <text evidence="1 2">Belongs to the small heat shock protein (HSP20) family.</text>
</comment>
<protein>
    <submittedName>
        <fullName evidence="4">Hsp20/alpha crystallin family protein</fullName>
    </submittedName>
</protein>
<evidence type="ECO:0000256" key="2">
    <source>
        <dbReference type="RuleBase" id="RU003616"/>
    </source>
</evidence>
<evidence type="ECO:0000313" key="4">
    <source>
        <dbReference type="EMBL" id="AVY94650.1"/>
    </source>
</evidence>
<name>A0A2S0PB83_9NEIS</name>
<dbReference type="OrthoDB" id="9808910at2"/>
<keyword evidence="5" id="KW-1185">Reference proteome</keyword>
<gene>
    <name evidence="4" type="ORF">DAI18_11835</name>
</gene>
<sequence length="149" mass="16662">MSLIKWDPFTELEEMSHRLNRLIGRPGLPASTGSEMLKIVDWTPSADISETETAYLIKAEIPGVNREDVSVTVEDGVLTIQGERKAEKEETGKKFHRIERSYGSFVRSFRLPQGVDDTAAKAEFKDGMLNITLPKSEQAKPRAVSIKVD</sequence>
<dbReference type="InterPro" id="IPR002068">
    <property type="entry name" value="A-crystallin/Hsp20_dom"/>
</dbReference>
<dbReference type="EMBL" id="CP028519">
    <property type="protein sequence ID" value="AVY94650.1"/>
    <property type="molecule type" value="Genomic_DNA"/>
</dbReference>
<evidence type="ECO:0000259" key="3">
    <source>
        <dbReference type="PROSITE" id="PS01031"/>
    </source>
</evidence>